<dbReference type="InterPro" id="IPR003448">
    <property type="entry name" value="Mopterin_biosynth_MoaE"/>
</dbReference>
<reference evidence="12 13" key="1">
    <citation type="submission" date="2016-06" db="EMBL/GenBank/DDBJ databases">
        <title>Complete genome sequence of a deep-branching marine Gamma Proteobacterium Woeseia oceani type strain XK5.</title>
        <authorList>
            <person name="Mu D."/>
            <person name="Du Z."/>
        </authorList>
    </citation>
    <scope>NUCLEOTIDE SEQUENCE [LARGE SCALE GENOMIC DNA]</scope>
    <source>
        <strain evidence="12 13">XK5</strain>
    </source>
</reference>
<dbReference type="OrthoDB" id="9803224at2"/>
<name>A0A193LE26_9GAMM</name>
<comment type="pathway">
    <text evidence="1">Cofactor biosynthesis; molybdopterin biosynthesis.</text>
</comment>
<evidence type="ECO:0000256" key="5">
    <source>
        <dbReference type="ARBA" id="ARBA00023150"/>
    </source>
</evidence>
<evidence type="ECO:0000313" key="12">
    <source>
        <dbReference type="EMBL" id="ANO50780.1"/>
    </source>
</evidence>
<dbReference type="EC" id="2.8.1.12" evidence="3"/>
<evidence type="ECO:0000256" key="11">
    <source>
        <dbReference type="ARBA" id="ARBA00049878"/>
    </source>
</evidence>
<dbReference type="AlphaFoldDB" id="A0A193LE26"/>
<keyword evidence="5" id="KW-0501">Molybdenum cofactor biosynthesis</keyword>
<comment type="catalytic activity">
    <reaction evidence="11">
        <text>2 [molybdopterin-synthase sulfur-carrier protein]-C-terminal-Gly-aminoethanethioate + cyclic pyranopterin phosphate + H2O = molybdopterin + 2 [molybdopterin-synthase sulfur-carrier protein]-C-terminal Gly-Gly + 2 H(+)</text>
        <dbReference type="Rhea" id="RHEA:26333"/>
        <dbReference type="Rhea" id="RHEA-COMP:12202"/>
        <dbReference type="Rhea" id="RHEA-COMP:19907"/>
        <dbReference type="ChEBI" id="CHEBI:15377"/>
        <dbReference type="ChEBI" id="CHEBI:15378"/>
        <dbReference type="ChEBI" id="CHEBI:58698"/>
        <dbReference type="ChEBI" id="CHEBI:59648"/>
        <dbReference type="ChEBI" id="CHEBI:90778"/>
        <dbReference type="ChEBI" id="CHEBI:232372"/>
        <dbReference type="EC" id="2.8.1.12"/>
    </reaction>
</comment>
<keyword evidence="13" id="KW-1185">Reference proteome</keyword>
<gene>
    <name evidence="12" type="ORF">BA177_05780</name>
</gene>
<protein>
    <recommendedName>
        <fullName evidence="4">Molybdopterin synthase catalytic subunit</fullName>
        <ecNumber evidence="3">2.8.1.12</ecNumber>
    </recommendedName>
    <alternativeName>
        <fullName evidence="9">MPT synthase subunit 2</fullName>
    </alternativeName>
    <alternativeName>
        <fullName evidence="7">Molybdenum cofactor biosynthesis protein E</fullName>
    </alternativeName>
    <alternativeName>
        <fullName evidence="8">Molybdopterin-converting factor large subunit</fullName>
    </alternativeName>
    <alternativeName>
        <fullName evidence="10">Molybdopterin-converting factor subunit 2</fullName>
    </alternativeName>
</protein>
<dbReference type="Pfam" id="PF02391">
    <property type="entry name" value="MoaE"/>
    <property type="match status" value="1"/>
</dbReference>
<comment type="subunit">
    <text evidence="6">Heterotetramer of 2 MoaD subunits and 2 MoaE subunits. Also stable as homodimer. The enzyme changes between these two forms during catalysis.</text>
</comment>
<dbReference type="Gene3D" id="3.90.1170.40">
    <property type="entry name" value="Molybdopterin biosynthesis MoaE subunit"/>
    <property type="match status" value="1"/>
</dbReference>
<dbReference type="EMBL" id="CP016268">
    <property type="protein sequence ID" value="ANO50780.1"/>
    <property type="molecule type" value="Genomic_DNA"/>
</dbReference>
<evidence type="ECO:0000256" key="3">
    <source>
        <dbReference type="ARBA" id="ARBA00011950"/>
    </source>
</evidence>
<dbReference type="STRING" id="1548547.BA177_05780"/>
<evidence type="ECO:0000256" key="2">
    <source>
        <dbReference type="ARBA" id="ARBA00005426"/>
    </source>
</evidence>
<dbReference type="SUPFAM" id="SSF54690">
    <property type="entry name" value="Molybdopterin synthase subunit MoaE"/>
    <property type="match status" value="1"/>
</dbReference>
<evidence type="ECO:0000256" key="7">
    <source>
        <dbReference type="ARBA" id="ARBA00029745"/>
    </source>
</evidence>
<organism evidence="12 13">
    <name type="scientific">Woeseia oceani</name>
    <dbReference type="NCBI Taxonomy" id="1548547"/>
    <lineage>
        <taxon>Bacteria</taxon>
        <taxon>Pseudomonadati</taxon>
        <taxon>Pseudomonadota</taxon>
        <taxon>Gammaproteobacteria</taxon>
        <taxon>Woeseiales</taxon>
        <taxon>Woeseiaceae</taxon>
        <taxon>Woeseia</taxon>
    </lineage>
</organism>
<evidence type="ECO:0000256" key="1">
    <source>
        <dbReference type="ARBA" id="ARBA00005046"/>
    </source>
</evidence>
<dbReference type="UniPathway" id="UPA00344"/>
<dbReference type="InterPro" id="IPR036563">
    <property type="entry name" value="MoaE_sf"/>
</dbReference>
<accession>A0A193LE26</accession>
<evidence type="ECO:0000256" key="8">
    <source>
        <dbReference type="ARBA" id="ARBA00030407"/>
    </source>
</evidence>
<evidence type="ECO:0000313" key="13">
    <source>
        <dbReference type="Proteomes" id="UP000092695"/>
    </source>
</evidence>
<dbReference type="GO" id="GO:0006777">
    <property type="term" value="P:Mo-molybdopterin cofactor biosynthetic process"/>
    <property type="evidence" value="ECO:0007669"/>
    <property type="project" value="UniProtKB-KW"/>
</dbReference>
<comment type="similarity">
    <text evidence="2">Belongs to the MoaE family.</text>
</comment>
<evidence type="ECO:0000256" key="4">
    <source>
        <dbReference type="ARBA" id="ARBA00013858"/>
    </source>
</evidence>
<evidence type="ECO:0000256" key="6">
    <source>
        <dbReference type="ARBA" id="ARBA00026066"/>
    </source>
</evidence>
<proteinExistence type="inferred from homology"/>
<evidence type="ECO:0000256" key="9">
    <source>
        <dbReference type="ARBA" id="ARBA00030781"/>
    </source>
</evidence>
<dbReference type="PANTHER" id="PTHR23404">
    <property type="entry name" value="MOLYBDOPTERIN SYNTHASE RELATED"/>
    <property type="match status" value="1"/>
</dbReference>
<dbReference type="RefSeq" id="WP_068614062.1">
    <property type="nucleotide sequence ID" value="NZ_CP016268.1"/>
</dbReference>
<dbReference type="Proteomes" id="UP000092695">
    <property type="component" value="Chromosome"/>
</dbReference>
<dbReference type="KEGG" id="woc:BA177_05780"/>
<dbReference type="CDD" id="cd00756">
    <property type="entry name" value="MoaE"/>
    <property type="match status" value="1"/>
</dbReference>
<evidence type="ECO:0000256" key="10">
    <source>
        <dbReference type="ARBA" id="ARBA00032474"/>
    </source>
</evidence>
<sequence>MMTMVESTIDPEQLRTALLDQAAGAYAGFEGWIRNHNDGQSVLRLEYEAYAPLAVKEGERVIQEAMAKFDVLHARCVHRSGLLEIGDCAVWVGVSAAHRDAAFDACRYIIDQVKVRLPIWKKEHYTNGDSGWVNCERCAAHA</sequence>
<dbReference type="GO" id="GO:0030366">
    <property type="term" value="F:molybdopterin synthase activity"/>
    <property type="evidence" value="ECO:0007669"/>
    <property type="project" value="UniProtKB-EC"/>
</dbReference>